<keyword evidence="3" id="KW-1185">Reference proteome</keyword>
<proteinExistence type="predicted"/>
<dbReference type="InterPro" id="IPR054722">
    <property type="entry name" value="PolX-like_BBD"/>
</dbReference>
<reference evidence="2" key="1">
    <citation type="submission" date="2018-05" db="EMBL/GenBank/DDBJ databases">
        <title>Draft genome of Mucuna pruriens seed.</title>
        <authorList>
            <person name="Nnadi N.E."/>
            <person name="Vos R."/>
            <person name="Hasami M.H."/>
            <person name="Devisetty U.K."/>
            <person name="Aguiy J.C."/>
        </authorList>
    </citation>
    <scope>NUCLEOTIDE SEQUENCE [LARGE SCALE GENOMIC DNA]</scope>
    <source>
        <strain evidence="2">JCA_2017</strain>
    </source>
</reference>
<dbReference type="Pfam" id="PF22936">
    <property type="entry name" value="Pol_BBD"/>
    <property type="match status" value="1"/>
</dbReference>
<evidence type="ECO:0000313" key="3">
    <source>
        <dbReference type="Proteomes" id="UP000257109"/>
    </source>
</evidence>
<organism evidence="2 3">
    <name type="scientific">Mucuna pruriens</name>
    <name type="common">Velvet bean</name>
    <name type="synonym">Dolichos pruriens</name>
    <dbReference type="NCBI Taxonomy" id="157652"/>
    <lineage>
        <taxon>Eukaryota</taxon>
        <taxon>Viridiplantae</taxon>
        <taxon>Streptophyta</taxon>
        <taxon>Embryophyta</taxon>
        <taxon>Tracheophyta</taxon>
        <taxon>Spermatophyta</taxon>
        <taxon>Magnoliopsida</taxon>
        <taxon>eudicotyledons</taxon>
        <taxon>Gunneridae</taxon>
        <taxon>Pentapetalae</taxon>
        <taxon>rosids</taxon>
        <taxon>fabids</taxon>
        <taxon>Fabales</taxon>
        <taxon>Fabaceae</taxon>
        <taxon>Papilionoideae</taxon>
        <taxon>50 kb inversion clade</taxon>
        <taxon>NPAAA clade</taxon>
        <taxon>indigoferoid/millettioid clade</taxon>
        <taxon>Phaseoleae</taxon>
        <taxon>Mucuna</taxon>
    </lineage>
</organism>
<dbReference type="Proteomes" id="UP000257109">
    <property type="component" value="Unassembled WGS sequence"/>
</dbReference>
<sequence length="285" mass="32616">MVEDKVIILGPNKLPNLHIRTRLKGRKKLNHIEGSDPPKDDPKYEIISLRHSVKKAFTVCYDIKSKIFNSRQRILSLDQYQGLKMCKADSIAYIELVERGRIFEFLHGLNSEYNPIRIQILGKEKLLSLFEENVSQKDQPPKENPSQRVVVENIARSDKENLLGSCGMTMKGKSFFNISNSVLQSIWIHDSKVIDHMILFPSYYTSYLKISKKQLIIVANGDHVPIVGSGNVQLQSSLSLHNILHVPRLANNLISIHMLIQDWNCLITIFFSHCVIQKLTMGRTI</sequence>
<dbReference type="EMBL" id="QJKJ01005858">
    <property type="protein sequence ID" value="RDX88727.1"/>
    <property type="molecule type" value="Genomic_DNA"/>
</dbReference>
<dbReference type="OrthoDB" id="439192at2759"/>
<comment type="caution">
    <text evidence="2">The sequence shown here is derived from an EMBL/GenBank/DDBJ whole genome shotgun (WGS) entry which is preliminary data.</text>
</comment>
<feature type="domain" description="Retrovirus-related Pol polyprotein from transposon TNT 1-94-like beta-barrel" evidence="1">
    <location>
        <begin position="187"/>
        <end position="260"/>
    </location>
</feature>
<evidence type="ECO:0000259" key="1">
    <source>
        <dbReference type="Pfam" id="PF22936"/>
    </source>
</evidence>
<dbReference type="AlphaFoldDB" id="A0A371GDV4"/>
<accession>A0A371GDV4</accession>
<name>A0A371GDV4_MUCPR</name>
<evidence type="ECO:0000313" key="2">
    <source>
        <dbReference type="EMBL" id="RDX88727.1"/>
    </source>
</evidence>
<gene>
    <name evidence="2" type="ORF">CR513_29635</name>
</gene>
<protein>
    <recommendedName>
        <fullName evidence="1">Retrovirus-related Pol polyprotein from transposon TNT 1-94-like beta-barrel domain-containing protein</fullName>
    </recommendedName>
</protein>
<feature type="non-terminal residue" evidence="2">
    <location>
        <position position="1"/>
    </location>
</feature>